<reference evidence="1 2" key="1">
    <citation type="submission" date="2019-02" db="EMBL/GenBank/DDBJ databases">
        <title>Deep-cultivation of Planctomycetes and their phenomic and genomic characterization uncovers novel biology.</title>
        <authorList>
            <person name="Wiegand S."/>
            <person name="Jogler M."/>
            <person name="Boedeker C."/>
            <person name="Pinto D."/>
            <person name="Vollmers J."/>
            <person name="Rivas-Marin E."/>
            <person name="Kohn T."/>
            <person name="Peeters S.H."/>
            <person name="Heuer A."/>
            <person name="Rast P."/>
            <person name="Oberbeckmann S."/>
            <person name="Bunk B."/>
            <person name="Jeske O."/>
            <person name="Meyerdierks A."/>
            <person name="Storesund J.E."/>
            <person name="Kallscheuer N."/>
            <person name="Luecker S."/>
            <person name="Lage O.M."/>
            <person name="Pohl T."/>
            <person name="Merkel B.J."/>
            <person name="Hornburger P."/>
            <person name="Mueller R.-W."/>
            <person name="Bruemmer F."/>
            <person name="Labrenz M."/>
            <person name="Spormann A.M."/>
            <person name="Op Den Camp H."/>
            <person name="Overmann J."/>
            <person name="Amann R."/>
            <person name="Jetten M.S.M."/>
            <person name="Mascher T."/>
            <person name="Medema M.H."/>
            <person name="Devos D.P."/>
            <person name="Kaster A.-K."/>
            <person name="Ovreas L."/>
            <person name="Rohde M."/>
            <person name="Galperin M.Y."/>
            <person name="Jogler C."/>
        </authorList>
    </citation>
    <scope>NUCLEOTIDE SEQUENCE [LARGE SCALE GENOMIC DNA]</scope>
    <source>
        <strain evidence="1 2">Pla144</strain>
    </source>
</reference>
<comment type="caution">
    <text evidence="1">The sequence shown here is derived from an EMBL/GenBank/DDBJ whole genome shotgun (WGS) entry which is preliminary data.</text>
</comment>
<sequence length="45" mass="5433">MEFQLKRQGINLDLVSDSLEAQFDKMFLPMDQMDPRRRIGTYRKN</sequence>
<name>A0A5C6CGM1_9BACT</name>
<protein>
    <submittedName>
        <fullName evidence="1">Uncharacterized protein</fullName>
    </submittedName>
</protein>
<gene>
    <name evidence="1" type="ORF">Pla144_41650</name>
</gene>
<dbReference type="EMBL" id="SJPS01000007">
    <property type="protein sequence ID" value="TWU22704.1"/>
    <property type="molecule type" value="Genomic_DNA"/>
</dbReference>
<organism evidence="1 2">
    <name type="scientific">Bythopirellula polymerisocia</name>
    <dbReference type="NCBI Taxonomy" id="2528003"/>
    <lineage>
        <taxon>Bacteria</taxon>
        <taxon>Pseudomonadati</taxon>
        <taxon>Planctomycetota</taxon>
        <taxon>Planctomycetia</taxon>
        <taxon>Pirellulales</taxon>
        <taxon>Lacipirellulaceae</taxon>
        <taxon>Bythopirellula</taxon>
    </lineage>
</organism>
<dbReference type="Proteomes" id="UP000318437">
    <property type="component" value="Unassembled WGS sequence"/>
</dbReference>
<dbReference type="AlphaFoldDB" id="A0A5C6CGM1"/>
<evidence type="ECO:0000313" key="1">
    <source>
        <dbReference type="EMBL" id="TWU22704.1"/>
    </source>
</evidence>
<proteinExistence type="predicted"/>
<accession>A0A5C6CGM1</accession>
<keyword evidence="2" id="KW-1185">Reference proteome</keyword>
<evidence type="ECO:0000313" key="2">
    <source>
        <dbReference type="Proteomes" id="UP000318437"/>
    </source>
</evidence>